<comment type="caution">
    <text evidence="1">The sequence shown here is derived from an EMBL/GenBank/DDBJ whole genome shotgun (WGS) entry which is preliminary data.</text>
</comment>
<dbReference type="EMBL" id="WBOS01000003">
    <property type="protein sequence ID" value="KAB2336543.1"/>
    <property type="molecule type" value="Genomic_DNA"/>
</dbReference>
<protein>
    <recommendedName>
        <fullName evidence="3">YwpF-like family protein</fullName>
    </recommendedName>
</protein>
<dbReference type="Proteomes" id="UP000481030">
    <property type="component" value="Unassembled WGS sequence"/>
</dbReference>
<name>A0A6L3VBF8_9BACI</name>
<evidence type="ECO:0000313" key="1">
    <source>
        <dbReference type="EMBL" id="KAB2336543.1"/>
    </source>
</evidence>
<keyword evidence="2" id="KW-1185">Reference proteome</keyword>
<sequence length="144" mass="16711">MKTFKLISLQVVEDDSLVEIDLNDGLIINQENERNTWLLEFYINKSYDDYFQKLFKEGKELIVQVVITKKENSPAALQSRIITIKHLKDHMSILMEGKLMKNNDDYAEVVLKKLIDKGLAGEELMKEFKTILRGKPHLTAAKKE</sequence>
<dbReference type="InterPro" id="IPR025573">
    <property type="entry name" value="YwpF"/>
</dbReference>
<accession>A0A6L3VBF8</accession>
<organism evidence="1 2">
    <name type="scientific">Cytobacillus depressus</name>
    <dbReference type="NCBI Taxonomy" id="1602942"/>
    <lineage>
        <taxon>Bacteria</taxon>
        <taxon>Bacillati</taxon>
        <taxon>Bacillota</taxon>
        <taxon>Bacilli</taxon>
        <taxon>Bacillales</taxon>
        <taxon>Bacillaceae</taxon>
        <taxon>Cytobacillus</taxon>
    </lineage>
</organism>
<dbReference type="OrthoDB" id="2427395at2"/>
<proteinExistence type="predicted"/>
<reference evidence="1 2" key="1">
    <citation type="journal article" date="2016" name="Antonie Van Leeuwenhoek">
        <title>Bacillus depressus sp. nov., isolated from soil of a sunflower field.</title>
        <authorList>
            <person name="Wei X."/>
            <person name="Xin D."/>
            <person name="Xin Y."/>
            <person name="Zhang H."/>
            <person name="Wang T."/>
            <person name="Zhang J."/>
        </authorList>
    </citation>
    <scope>NUCLEOTIDE SEQUENCE [LARGE SCALE GENOMIC DNA]</scope>
    <source>
        <strain evidence="1 2">BZ1</strain>
    </source>
</reference>
<evidence type="ECO:0000313" key="2">
    <source>
        <dbReference type="Proteomes" id="UP000481030"/>
    </source>
</evidence>
<gene>
    <name evidence="1" type="ORF">F7731_09205</name>
</gene>
<dbReference type="RefSeq" id="WP_151534494.1">
    <property type="nucleotide sequence ID" value="NZ_WBOS01000003.1"/>
</dbReference>
<evidence type="ECO:0008006" key="3">
    <source>
        <dbReference type="Google" id="ProtNLM"/>
    </source>
</evidence>
<dbReference type="AlphaFoldDB" id="A0A6L3VBF8"/>
<dbReference type="Pfam" id="PF14183">
    <property type="entry name" value="YwpF"/>
    <property type="match status" value="1"/>
</dbReference>